<proteinExistence type="predicted"/>
<feature type="region of interest" description="Disordered" evidence="1">
    <location>
        <begin position="295"/>
        <end position="318"/>
    </location>
</feature>
<feature type="compositionally biased region" description="Basic and acidic residues" evidence="1">
    <location>
        <begin position="676"/>
        <end position="685"/>
    </location>
</feature>
<evidence type="ECO:0000256" key="1">
    <source>
        <dbReference type="SAM" id="MobiDB-lite"/>
    </source>
</evidence>
<feature type="compositionally biased region" description="Basic and acidic residues" evidence="1">
    <location>
        <begin position="505"/>
        <end position="514"/>
    </location>
</feature>
<organism evidence="2 3">
    <name type="scientific">Cercopithifilaria johnstoni</name>
    <dbReference type="NCBI Taxonomy" id="2874296"/>
    <lineage>
        <taxon>Eukaryota</taxon>
        <taxon>Metazoa</taxon>
        <taxon>Ecdysozoa</taxon>
        <taxon>Nematoda</taxon>
        <taxon>Chromadorea</taxon>
        <taxon>Rhabditida</taxon>
        <taxon>Spirurina</taxon>
        <taxon>Spiruromorpha</taxon>
        <taxon>Filarioidea</taxon>
        <taxon>Onchocercidae</taxon>
        <taxon>Cercopithifilaria</taxon>
    </lineage>
</organism>
<name>A0A8J2MRB3_9BILA</name>
<protein>
    <submittedName>
        <fullName evidence="2">Uncharacterized protein</fullName>
    </submittedName>
</protein>
<gene>
    <name evidence="2" type="ORF">CJOHNSTONI_LOCUS7325</name>
</gene>
<reference evidence="2" key="1">
    <citation type="submission" date="2021-09" db="EMBL/GenBank/DDBJ databases">
        <authorList>
            <consortium name="Pathogen Informatics"/>
        </authorList>
    </citation>
    <scope>NUCLEOTIDE SEQUENCE</scope>
</reference>
<feature type="region of interest" description="Disordered" evidence="1">
    <location>
        <begin position="676"/>
        <end position="712"/>
    </location>
</feature>
<dbReference type="Proteomes" id="UP000746747">
    <property type="component" value="Unassembled WGS sequence"/>
</dbReference>
<dbReference type="OrthoDB" id="751084at2759"/>
<feature type="compositionally biased region" description="Acidic residues" evidence="1">
    <location>
        <begin position="702"/>
        <end position="712"/>
    </location>
</feature>
<feature type="compositionally biased region" description="Basic residues" evidence="1">
    <location>
        <begin position="486"/>
        <end position="496"/>
    </location>
</feature>
<feature type="compositionally biased region" description="Basic and acidic residues" evidence="1">
    <location>
        <begin position="297"/>
        <end position="311"/>
    </location>
</feature>
<feature type="region of interest" description="Disordered" evidence="1">
    <location>
        <begin position="481"/>
        <end position="514"/>
    </location>
</feature>
<sequence>MLPRNLQALRDRKSNWSLAEDRQLCCLLEEIRSSLTLKINNVSDAIQENSLKITNACVQVSNLNNRLSLFAADQFIESRVADDAPACVSPTLASQTVVPNKQTEKIDNLRQAVSMGLELMRTHFKRIDIRPEDLDEDNDPICMPEPIFEPYDENLSRPLPLLIGSSGWNSSSYAGSSEECAKIAKVTEEVVVSLPPFTQPRMAECGGPSYLDPLNGKVACMISNQATSNIKGVEGKIGNCSNEYSSETYTPQEVVATSSSQEKEIKNAAEFTSNLSRDGASRRCLEVPVIPRNPEVSVKHSGSEVSHKPPDQEISTRLQESQVPVKRILTNDIVEDQAKEKTSEGISNAVNKLFVDSSSDEDDLFSDLKNTIVETKRHISAYSSDSQFISTTERENISLRTDMNAHSPDVFADVSKPKNSLKATDYIFVNDAQTSDSFRNKLDGILSNKIMSNTINDLEKRQGKEITGERIKNDGTNAVLPSLAKLRAKGPPRRSPSRLLQNSGKDNDKDEVESVHPSIVVTANVENNQTIEEEAEVCKGRQNDLLKIGLGKRVTDNVSSLKQRNDTNSIFSSDSDDDIFSTFSTRSKTNALVSKLQNGNDGVQSLLASRDGSLVTSASRSQIPKTDCKLKTLFDSDDDLFASSIPVKKQERESGRDKEAVLAKVVQETIIPKKDESVLKKKEPIVPRNKPSTSKPKRIEIFDDDSDGDLFN</sequence>
<dbReference type="AlphaFoldDB" id="A0A8J2MRB3"/>
<evidence type="ECO:0000313" key="3">
    <source>
        <dbReference type="Proteomes" id="UP000746747"/>
    </source>
</evidence>
<evidence type="ECO:0000313" key="2">
    <source>
        <dbReference type="EMBL" id="CAG9537518.1"/>
    </source>
</evidence>
<keyword evidence="3" id="KW-1185">Reference proteome</keyword>
<comment type="caution">
    <text evidence="2">The sequence shown here is derived from an EMBL/GenBank/DDBJ whole genome shotgun (WGS) entry which is preliminary data.</text>
</comment>
<dbReference type="EMBL" id="CAKAEH010001555">
    <property type="protein sequence ID" value="CAG9537518.1"/>
    <property type="molecule type" value="Genomic_DNA"/>
</dbReference>
<accession>A0A8J2MRB3</accession>